<evidence type="ECO:0000313" key="1">
    <source>
        <dbReference type="EMBL" id="GAL35927.1"/>
    </source>
</evidence>
<organism evidence="1 2">
    <name type="scientific">Vibrio maritimus</name>
    <dbReference type="NCBI Taxonomy" id="990268"/>
    <lineage>
        <taxon>Bacteria</taxon>
        <taxon>Pseudomonadati</taxon>
        <taxon>Pseudomonadota</taxon>
        <taxon>Gammaproteobacteria</taxon>
        <taxon>Vibrionales</taxon>
        <taxon>Vibrionaceae</taxon>
        <taxon>Vibrio</taxon>
    </lineage>
</organism>
<reference evidence="1 2" key="1">
    <citation type="submission" date="2014-09" db="EMBL/GenBank/DDBJ databases">
        <title>Vibrio maritimus JCM 19240. (C210) whole genome shotgun sequence.</title>
        <authorList>
            <person name="Sawabe T."/>
            <person name="Meirelles P."/>
            <person name="Nakanishi M."/>
            <person name="Sayaka M."/>
            <person name="Hattori M."/>
            <person name="Ohkuma M."/>
        </authorList>
    </citation>
    <scope>NUCLEOTIDE SEQUENCE [LARGE SCALE GENOMIC DNA]</scope>
    <source>
        <strain evidence="1 2">JCM 19240</strain>
    </source>
</reference>
<dbReference type="Proteomes" id="UP000029224">
    <property type="component" value="Unassembled WGS sequence"/>
</dbReference>
<reference evidence="1 2" key="2">
    <citation type="submission" date="2014-09" db="EMBL/GenBank/DDBJ databases">
        <authorList>
            <consortium name="NBRP consortium"/>
            <person name="Sawabe T."/>
            <person name="Meirelles P."/>
            <person name="Nakanishi M."/>
            <person name="Sayaka M."/>
            <person name="Hattori M."/>
            <person name="Ohkuma M."/>
        </authorList>
    </citation>
    <scope>NUCLEOTIDE SEQUENCE [LARGE SCALE GENOMIC DNA]</scope>
    <source>
        <strain evidence="1 2">JCM 19240</strain>
    </source>
</reference>
<protein>
    <submittedName>
        <fullName evidence="1">Uncharacterized protein</fullName>
    </submittedName>
</protein>
<accession>A0A090TYI8</accession>
<dbReference type="AlphaFoldDB" id="A0A090TYI8"/>
<keyword evidence="2" id="KW-1185">Reference proteome</keyword>
<name>A0A090TYI8_9VIBR</name>
<comment type="caution">
    <text evidence="1">The sequence shown here is derived from an EMBL/GenBank/DDBJ whole genome shotgun (WGS) entry which is preliminary data.</text>
</comment>
<gene>
    <name evidence="1" type="ORF">JCM19240_4862</name>
</gene>
<dbReference type="EMBL" id="BBMT01000008">
    <property type="protein sequence ID" value="GAL35927.1"/>
    <property type="molecule type" value="Genomic_DNA"/>
</dbReference>
<sequence length="45" mass="4985">MLGFLNFIAVRVTGFLVIDDKVNIALVSKNMQTNGLNDEVAINLY</sequence>
<evidence type="ECO:0000313" key="2">
    <source>
        <dbReference type="Proteomes" id="UP000029224"/>
    </source>
</evidence>
<proteinExistence type="predicted"/>